<gene>
    <name evidence="2" type="ORF">OC842_007908</name>
</gene>
<evidence type="ECO:0000256" key="1">
    <source>
        <dbReference type="SAM" id="MobiDB-lite"/>
    </source>
</evidence>
<protein>
    <submittedName>
        <fullName evidence="2">Uncharacterized protein</fullName>
    </submittedName>
</protein>
<evidence type="ECO:0000313" key="3">
    <source>
        <dbReference type="Proteomes" id="UP001176521"/>
    </source>
</evidence>
<sequence length="560" mass="61929">RSARMETKQFAELQMARHFGEFPKKTKGGEEEEADPALFYHRLHAHRQEATQWRSDAHTHSAFWANVLLSKLGIEWVRTHPKTPFEKFSIKPSDVPKYAPRPNTVKEVLHTMLARTFMVHVSPGWHLVRTLLFSIEQTCNYVSIRAPGTSADQPGGLFKAFDPMPGHFGNARSGVPSLNKTTGHGSTFRLRDRPLIAAFLPKIVDLALYPLNDVLQALDATAMRLWEPSASDQADVEARWAGRTRLPILADNSAATVNKPDEERSLIISPHALTMPTKRLAWISDTYKALRLPLAPTPLFTDAIGIGDGSIASALGALPDDKIIDGSTKEVKTTARLVAEQPGELTAEQVQRLKACAVVPNTFRSALAKPQWAFLSKEVENQIQGSNLAGAQDEKVAVWDFLTIYDHNHAFEALRDVARGDDDPHTPLTPVMRMFTTLLRDGPPHMGAVMDAIVELKLKTPTEGSRAEDEEENAEDETERAAGATMAAAAEHRLRTFQERSAQQVSKLGLRPKAAAPVEGEEQAAPRPDEPPTAVDLDEFPGVKTHEDAVQARRYKHHMA</sequence>
<feature type="compositionally biased region" description="Acidic residues" evidence="1">
    <location>
        <begin position="468"/>
        <end position="478"/>
    </location>
</feature>
<feature type="region of interest" description="Disordered" evidence="1">
    <location>
        <begin position="499"/>
        <end position="560"/>
    </location>
</feature>
<dbReference type="EMBL" id="JAPDMQ010001438">
    <property type="protein sequence ID" value="KAK0518074.1"/>
    <property type="molecule type" value="Genomic_DNA"/>
</dbReference>
<organism evidence="2 3">
    <name type="scientific">Tilletia horrida</name>
    <dbReference type="NCBI Taxonomy" id="155126"/>
    <lineage>
        <taxon>Eukaryota</taxon>
        <taxon>Fungi</taxon>
        <taxon>Dikarya</taxon>
        <taxon>Basidiomycota</taxon>
        <taxon>Ustilaginomycotina</taxon>
        <taxon>Exobasidiomycetes</taxon>
        <taxon>Tilletiales</taxon>
        <taxon>Tilletiaceae</taxon>
        <taxon>Tilletia</taxon>
    </lineage>
</organism>
<accession>A0AAN6JLY5</accession>
<feature type="region of interest" description="Disordered" evidence="1">
    <location>
        <begin position="459"/>
        <end position="482"/>
    </location>
</feature>
<reference evidence="2" key="1">
    <citation type="journal article" date="2023" name="PhytoFront">
        <title>Draft Genome Resources of Seven Strains of Tilletia horrida, Causal Agent of Kernel Smut of Rice.</title>
        <authorList>
            <person name="Khanal S."/>
            <person name="Antony Babu S."/>
            <person name="Zhou X.G."/>
        </authorList>
    </citation>
    <scope>NUCLEOTIDE SEQUENCE</scope>
    <source>
        <strain evidence="2">TX3</strain>
    </source>
</reference>
<evidence type="ECO:0000313" key="2">
    <source>
        <dbReference type="EMBL" id="KAK0518074.1"/>
    </source>
</evidence>
<comment type="caution">
    <text evidence="2">The sequence shown here is derived from an EMBL/GenBank/DDBJ whole genome shotgun (WGS) entry which is preliminary data.</text>
</comment>
<keyword evidence="3" id="KW-1185">Reference proteome</keyword>
<feature type="non-terminal residue" evidence="2">
    <location>
        <position position="560"/>
    </location>
</feature>
<name>A0AAN6JLY5_9BASI</name>
<proteinExistence type="predicted"/>
<dbReference type="Proteomes" id="UP001176521">
    <property type="component" value="Unassembled WGS sequence"/>
</dbReference>
<dbReference type="AlphaFoldDB" id="A0AAN6JLY5"/>
<feature type="non-terminal residue" evidence="2">
    <location>
        <position position="1"/>
    </location>
</feature>